<proteinExistence type="evidence at transcript level"/>
<evidence type="ECO:0000256" key="1">
    <source>
        <dbReference type="SAM" id="MobiDB-lite"/>
    </source>
</evidence>
<feature type="compositionally biased region" description="Pro residues" evidence="1">
    <location>
        <begin position="31"/>
        <end position="67"/>
    </location>
</feature>
<evidence type="ECO:0000313" key="2">
    <source>
        <dbReference type="EMBL" id="BAG61615.1"/>
    </source>
</evidence>
<protein>
    <submittedName>
        <fullName evidence="2">cDNA FLJ56789</fullName>
    </submittedName>
</protein>
<sequence length="169" mass="18665">MPQPRPRLGSDTQPGRPAPPPNTRQWRVLQPAPPAAVPPPQPLLQPPARLPPKPRQAWPQSPPPLPSTEPVGATEPPTPALRPPQLRRAPHSDPKECTYHPCGQLDQVAGGQTDQVDQAEGEGAGDQQHGQEVAACHLLHRLAQHRPTRLQQAQQQHPSRRRHSLRRKH</sequence>
<accession>B4DSF3</accession>
<name>B4DSF3_HUMAN</name>
<feature type="compositionally biased region" description="Basic residues" evidence="1">
    <location>
        <begin position="138"/>
        <end position="148"/>
    </location>
</feature>
<organism evidence="2">
    <name type="scientific">Homo sapiens</name>
    <name type="common">Human</name>
    <dbReference type="NCBI Taxonomy" id="9606"/>
    <lineage>
        <taxon>Eukaryota</taxon>
        <taxon>Metazoa</taxon>
        <taxon>Chordata</taxon>
        <taxon>Craniata</taxon>
        <taxon>Vertebrata</taxon>
        <taxon>Euteleostomi</taxon>
        <taxon>Mammalia</taxon>
        <taxon>Eutheria</taxon>
        <taxon>Euarchontoglires</taxon>
        <taxon>Primates</taxon>
        <taxon>Haplorrhini</taxon>
        <taxon>Catarrhini</taxon>
        <taxon>Hominidae</taxon>
        <taxon>Homo</taxon>
    </lineage>
</organism>
<dbReference type="AlphaFoldDB" id="B4DSF3"/>
<dbReference type="EMBL" id="AK299715">
    <property type="protein sequence ID" value="BAG61615.1"/>
    <property type="molecule type" value="mRNA"/>
</dbReference>
<reference evidence="2" key="1">
    <citation type="submission" date="2007-10" db="EMBL/GenBank/DDBJ databases">
        <title>NEDO human cDNA sequencing project focused on splicing variants.</title>
        <authorList>
            <person name="Wakamatsu A."/>
            <person name="Yamamoto J."/>
            <person name="Kimura K."/>
            <person name="Ishii S."/>
            <person name="Watanabe K."/>
            <person name="Sugiyama A."/>
            <person name="Murakawa K."/>
            <person name="Kaida T."/>
            <person name="Tsuchiya K."/>
            <person name="Fukuzumi Y."/>
            <person name="Kumagai A."/>
            <person name="Oishi Y."/>
            <person name="Yamamoto S."/>
            <person name="Ono Y."/>
            <person name="Komori Y."/>
            <person name="Yamazaki M."/>
            <person name="Kisu Y."/>
            <person name="Nishikawa T."/>
            <person name="Sugano S."/>
            <person name="Nomura N."/>
            <person name="Isogai T."/>
        </authorList>
    </citation>
    <scope>NUCLEOTIDE SEQUENCE</scope>
    <source>
        <tissue evidence="2">Brain</tissue>
    </source>
</reference>
<feature type="compositionally biased region" description="Basic residues" evidence="1">
    <location>
        <begin position="158"/>
        <end position="169"/>
    </location>
</feature>
<feature type="region of interest" description="Disordered" evidence="1">
    <location>
        <begin position="1"/>
        <end position="169"/>
    </location>
</feature>